<accession>E6PJ61</accession>
<dbReference type="EMBL" id="CABL01000019">
    <property type="protein sequence ID" value="CBH76503.1"/>
    <property type="molecule type" value="Genomic_DNA"/>
</dbReference>
<comment type="caution">
    <text evidence="2">The sequence shown here is derived from an EMBL/GenBank/DDBJ whole genome shotgun (WGS) entry which is preliminary data.</text>
</comment>
<protein>
    <submittedName>
        <fullName evidence="2">Putative DegV family protein</fullName>
    </submittedName>
</protein>
<evidence type="ECO:0000256" key="1">
    <source>
        <dbReference type="ARBA" id="ARBA00023121"/>
    </source>
</evidence>
<dbReference type="GO" id="GO:0008289">
    <property type="term" value="F:lipid binding"/>
    <property type="evidence" value="ECO:0007669"/>
    <property type="project" value="UniProtKB-KW"/>
</dbReference>
<dbReference type="SUPFAM" id="SSF82549">
    <property type="entry name" value="DAK1/DegV-like"/>
    <property type="match status" value="1"/>
</dbReference>
<keyword evidence="1" id="KW-0446">Lipid-binding</keyword>
<gene>
    <name evidence="2" type="ORF">CARN1_0983</name>
</gene>
<dbReference type="Gene3D" id="3.40.50.10170">
    <property type="match status" value="1"/>
</dbReference>
<dbReference type="PROSITE" id="PS51482">
    <property type="entry name" value="DEGV"/>
    <property type="match status" value="1"/>
</dbReference>
<proteinExistence type="predicted"/>
<dbReference type="AlphaFoldDB" id="E6PJ61"/>
<dbReference type="PANTHER" id="PTHR33434">
    <property type="entry name" value="DEGV DOMAIN-CONTAINING PROTEIN DR_1986-RELATED"/>
    <property type="match status" value="1"/>
</dbReference>
<dbReference type="NCBIfam" id="TIGR00762">
    <property type="entry name" value="DegV"/>
    <property type="match status" value="1"/>
</dbReference>
<dbReference type="InterPro" id="IPR003797">
    <property type="entry name" value="DegV"/>
</dbReference>
<reference evidence="2" key="1">
    <citation type="submission" date="2009-10" db="EMBL/GenBank/DDBJ databases">
        <title>Diversity of trophic interactions inside an arsenic-rich microbial ecosystem.</title>
        <authorList>
            <person name="Bertin P.N."/>
            <person name="Heinrich-Salmeron A."/>
            <person name="Pelletier E."/>
            <person name="Goulhen-Chollet F."/>
            <person name="Arsene-Ploetze F."/>
            <person name="Gallien S."/>
            <person name="Calteau A."/>
            <person name="Vallenet D."/>
            <person name="Casiot C."/>
            <person name="Chane-Woon-Ming B."/>
            <person name="Giloteaux L."/>
            <person name="Barakat M."/>
            <person name="Bonnefoy V."/>
            <person name="Bruneel O."/>
            <person name="Chandler M."/>
            <person name="Cleiss J."/>
            <person name="Duran R."/>
            <person name="Elbaz-Poulichet F."/>
            <person name="Fonknechten N."/>
            <person name="Lauga B."/>
            <person name="Mornico D."/>
            <person name="Ortet P."/>
            <person name="Schaeffer C."/>
            <person name="Siguier P."/>
            <person name="Alexander Thil Smith A."/>
            <person name="Van Dorsselaer A."/>
            <person name="Weissenbach J."/>
            <person name="Medigue C."/>
            <person name="Le Paslier D."/>
        </authorList>
    </citation>
    <scope>NUCLEOTIDE SEQUENCE</scope>
</reference>
<organism evidence="2">
    <name type="scientific">mine drainage metagenome</name>
    <dbReference type="NCBI Taxonomy" id="410659"/>
    <lineage>
        <taxon>unclassified sequences</taxon>
        <taxon>metagenomes</taxon>
        <taxon>ecological metagenomes</taxon>
    </lineage>
</organism>
<sequence length="282" mass="30579">MSVTVVTDSTCDMSREMAAKYGIVQVPLYVIWGSERFRDGIDITMAEFHRRLMSSKENPITEEPSIDEFAAIFQKEIDAGREVICPTIGSKLSKTYASASEAAGRFPGKVEVVDTETFSGGLALHAMLAAELAKAGVPLQEIAARLRSKLATQRGNMVLPDVTFLGRSGRLNKAVVSLAQMMRLSPILQLNHGVAESATQTNDFEKSRRQLLSIALRSLANTSKIRFMVGTVDAPELATEFEKEIREKLIGGCESLSVYACGPVVATNSGPRACAVFSMPID</sequence>
<dbReference type="InterPro" id="IPR043168">
    <property type="entry name" value="DegV_C"/>
</dbReference>
<dbReference type="Gene3D" id="3.30.1180.10">
    <property type="match status" value="1"/>
</dbReference>
<evidence type="ECO:0000313" key="2">
    <source>
        <dbReference type="EMBL" id="CBH76503.1"/>
    </source>
</evidence>
<dbReference type="InterPro" id="IPR050270">
    <property type="entry name" value="DegV_domain_contain"/>
</dbReference>
<dbReference type="Pfam" id="PF02645">
    <property type="entry name" value="DegV"/>
    <property type="match status" value="1"/>
</dbReference>
<name>E6PJ61_9ZZZZ</name>
<dbReference type="PANTHER" id="PTHR33434:SF2">
    <property type="entry name" value="FATTY ACID-BINDING PROTEIN TM_1468"/>
    <property type="match status" value="1"/>
</dbReference>